<gene>
    <name evidence="1" type="ORF">NQ314_004472</name>
</gene>
<name>A0AAV8ZL89_9CUCU</name>
<evidence type="ECO:0000313" key="1">
    <source>
        <dbReference type="EMBL" id="KAJ8965071.1"/>
    </source>
</evidence>
<keyword evidence="2" id="KW-1185">Reference proteome</keyword>
<evidence type="ECO:0000313" key="2">
    <source>
        <dbReference type="Proteomes" id="UP001162156"/>
    </source>
</evidence>
<accession>A0AAV8ZL89</accession>
<dbReference type="Proteomes" id="UP001162156">
    <property type="component" value="Unassembled WGS sequence"/>
</dbReference>
<dbReference type="EMBL" id="JANEYF010001281">
    <property type="protein sequence ID" value="KAJ8965071.1"/>
    <property type="molecule type" value="Genomic_DNA"/>
</dbReference>
<dbReference type="AlphaFoldDB" id="A0AAV8ZL89"/>
<comment type="caution">
    <text evidence="1">The sequence shown here is derived from an EMBL/GenBank/DDBJ whole genome shotgun (WGS) entry which is preliminary data.</text>
</comment>
<proteinExistence type="predicted"/>
<reference evidence="1" key="1">
    <citation type="journal article" date="2023" name="Insect Mol. Biol.">
        <title>Genome sequencing provides insights into the evolution of gene families encoding plant cell wall-degrading enzymes in longhorned beetles.</title>
        <authorList>
            <person name="Shin N.R."/>
            <person name="Okamura Y."/>
            <person name="Kirsch R."/>
            <person name="Pauchet Y."/>
        </authorList>
    </citation>
    <scope>NUCLEOTIDE SEQUENCE</scope>
    <source>
        <strain evidence="1">RBIC_L_NR</strain>
    </source>
</reference>
<organism evidence="1 2">
    <name type="scientific">Rhamnusium bicolor</name>
    <dbReference type="NCBI Taxonomy" id="1586634"/>
    <lineage>
        <taxon>Eukaryota</taxon>
        <taxon>Metazoa</taxon>
        <taxon>Ecdysozoa</taxon>
        <taxon>Arthropoda</taxon>
        <taxon>Hexapoda</taxon>
        <taxon>Insecta</taxon>
        <taxon>Pterygota</taxon>
        <taxon>Neoptera</taxon>
        <taxon>Endopterygota</taxon>
        <taxon>Coleoptera</taxon>
        <taxon>Polyphaga</taxon>
        <taxon>Cucujiformia</taxon>
        <taxon>Chrysomeloidea</taxon>
        <taxon>Cerambycidae</taxon>
        <taxon>Lepturinae</taxon>
        <taxon>Rhagiini</taxon>
        <taxon>Rhamnusium</taxon>
    </lineage>
</organism>
<sequence length="73" mass="8308">MYNDFSDPTHVMEYIIFLFVPNFQLALHNIYITQNDNHNSYSGSVTCIDFMGLSLIIAEKSISGDRGQGFQDL</sequence>
<protein>
    <submittedName>
        <fullName evidence="1">Uncharacterized protein</fullName>
    </submittedName>
</protein>